<organism evidence="2 3">
    <name type="scientific">Alloyangia pacifica</name>
    <dbReference type="NCBI Taxonomy" id="311180"/>
    <lineage>
        <taxon>Bacteria</taxon>
        <taxon>Pseudomonadati</taxon>
        <taxon>Pseudomonadota</taxon>
        <taxon>Alphaproteobacteria</taxon>
        <taxon>Rhodobacterales</taxon>
        <taxon>Roseobacteraceae</taxon>
        <taxon>Alloyangia</taxon>
    </lineage>
</organism>
<keyword evidence="2" id="KW-0808">Transferase</keyword>
<proteinExistence type="predicted"/>
<sequence>MTKITLYGHPDSGHACKVALALALAGIAHETVFVDIWSAPETRPADFLAASPLAQVPALVIDGETMTQSGAILLEIAQRWQVLGGESPAGIRRGAELLMWEANRIGMCLPQLIESRRPGGELFPEGAIDWLTGRYEADRDNFDRLLGAEPFFHGDAPGIGDCAIWGYVQWLDKAGVAPSEAMAGWVGRMRALPQMRPRGDDWFPS</sequence>
<dbReference type="InterPro" id="IPR004045">
    <property type="entry name" value="Glutathione_S-Trfase_N"/>
</dbReference>
<name>A0A1I6UAB4_9RHOB</name>
<dbReference type="SUPFAM" id="SSF52833">
    <property type="entry name" value="Thioredoxin-like"/>
    <property type="match status" value="1"/>
</dbReference>
<gene>
    <name evidence="2" type="ORF">SAMN04488050_107282</name>
</gene>
<evidence type="ECO:0000259" key="1">
    <source>
        <dbReference type="PROSITE" id="PS50404"/>
    </source>
</evidence>
<dbReference type="Pfam" id="PF13410">
    <property type="entry name" value="GST_C_2"/>
    <property type="match status" value="1"/>
</dbReference>
<feature type="domain" description="GST N-terminal" evidence="1">
    <location>
        <begin position="2"/>
        <end position="84"/>
    </location>
</feature>
<reference evidence="3" key="1">
    <citation type="submission" date="2016-10" db="EMBL/GenBank/DDBJ databases">
        <authorList>
            <person name="Varghese N."/>
            <person name="Submissions S."/>
        </authorList>
    </citation>
    <scope>NUCLEOTIDE SEQUENCE [LARGE SCALE GENOMIC DNA]</scope>
    <source>
        <strain evidence="3">DSM 26894</strain>
    </source>
</reference>
<dbReference type="Pfam" id="PF02798">
    <property type="entry name" value="GST_N"/>
    <property type="match status" value="1"/>
</dbReference>
<dbReference type="Gene3D" id="1.20.1050.10">
    <property type="match status" value="1"/>
</dbReference>
<dbReference type="SUPFAM" id="SSF47616">
    <property type="entry name" value="GST C-terminal domain-like"/>
    <property type="match status" value="1"/>
</dbReference>
<dbReference type="Gene3D" id="3.40.30.10">
    <property type="entry name" value="Glutaredoxin"/>
    <property type="match status" value="1"/>
</dbReference>
<dbReference type="InterPro" id="IPR036282">
    <property type="entry name" value="Glutathione-S-Trfase_C_sf"/>
</dbReference>
<dbReference type="PANTHER" id="PTHR44051:SF8">
    <property type="entry name" value="GLUTATHIONE S-TRANSFERASE GSTA"/>
    <property type="match status" value="1"/>
</dbReference>
<dbReference type="InterPro" id="IPR040079">
    <property type="entry name" value="Glutathione_S-Trfase"/>
</dbReference>
<evidence type="ECO:0000313" key="2">
    <source>
        <dbReference type="EMBL" id="SFS98344.1"/>
    </source>
</evidence>
<dbReference type="OrthoDB" id="9810080at2"/>
<keyword evidence="3" id="KW-1185">Reference proteome</keyword>
<dbReference type="InterPro" id="IPR036249">
    <property type="entry name" value="Thioredoxin-like_sf"/>
</dbReference>
<accession>A0A1I6UAB4</accession>
<dbReference type="SFLD" id="SFLDS00019">
    <property type="entry name" value="Glutathione_Transferase_(cytos"/>
    <property type="match status" value="1"/>
</dbReference>
<dbReference type="GO" id="GO:0016740">
    <property type="term" value="F:transferase activity"/>
    <property type="evidence" value="ECO:0007669"/>
    <property type="project" value="UniProtKB-KW"/>
</dbReference>
<dbReference type="PROSITE" id="PS50404">
    <property type="entry name" value="GST_NTER"/>
    <property type="match status" value="1"/>
</dbReference>
<dbReference type="STRING" id="311180.SAMN04488050_107282"/>
<dbReference type="Proteomes" id="UP000199392">
    <property type="component" value="Unassembled WGS sequence"/>
</dbReference>
<dbReference type="EMBL" id="FOZW01000007">
    <property type="protein sequence ID" value="SFS98344.1"/>
    <property type="molecule type" value="Genomic_DNA"/>
</dbReference>
<evidence type="ECO:0000313" key="3">
    <source>
        <dbReference type="Proteomes" id="UP000199392"/>
    </source>
</evidence>
<dbReference type="PANTHER" id="PTHR44051">
    <property type="entry name" value="GLUTATHIONE S-TRANSFERASE-RELATED"/>
    <property type="match status" value="1"/>
</dbReference>
<dbReference type="RefSeq" id="WP_092426095.1">
    <property type="nucleotide sequence ID" value="NZ_FNCL01000007.1"/>
</dbReference>
<dbReference type="AlphaFoldDB" id="A0A1I6UAB4"/>
<protein>
    <submittedName>
        <fullName evidence="2">Glutathione S-transferase</fullName>
    </submittedName>
</protein>